<evidence type="ECO:0000256" key="1">
    <source>
        <dbReference type="SAM" id="MobiDB-lite"/>
    </source>
</evidence>
<feature type="region of interest" description="Disordered" evidence="1">
    <location>
        <begin position="70"/>
        <end position="197"/>
    </location>
</feature>
<protein>
    <submittedName>
        <fullName evidence="2">Uncharacterized protein</fullName>
    </submittedName>
</protein>
<evidence type="ECO:0000313" key="3">
    <source>
        <dbReference type="Proteomes" id="UP000026961"/>
    </source>
</evidence>
<dbReference type="Gramene" id="OGLUM08G07750.1">
    <property type="protein sequence ID" value="OGLUM08G07750.1"/>
    <property type="gene ID" value="OGLUM08G07750"/>
</dbReference>
<dbReference type="Proteomes" id="UP000026961">
    <property type="component" value="Chromosome 8"/>
</dbReference>
<keyword evidence="3" id="KW-1185">Reference proteome</keyword>
<sequence length="197" mass="20548">MRLRAPVGATAPPQVRAVRRSRRRCSHPHPFFTCGDGGGGGRTNAVPVGAVAGTPFLLLLGPAEAVVARGGRAPSRLGPRQSEPASRRRHEGTASSTAAARQPVAAVMRGRHPPQPPPASQSLPPPPASTVPSRQESINKQRRRGREVDEGVETGDSAAADGPSGDLDGRPTVPWINGRWHPGQRTGSYLNGGLAVT</sequence>
<name>A0A0E0ASM5_9ORYZ</name>
<proteinExistence type="predicted"/>
<dbReference type="HOGENOM" id="CLU_1386106_0_0_1"/>
<evidence type="ECO:0000313" key="2">
    <source>
        <dbReference type="EnsemblPlants" id="OGLUM08G07750.1"/>
    </source>
</evidence>
<accession>A0A0E0ASM5</accession>
<organism evidence="2">
    <name type="scientific">Oryza glumipatula</name>
    <dbReference type="NCBI Taxonomy" id="40148"/>
    <lineage>
        <taxon>Eukaryota</taxon>
        <taxon>Viridiplantae</taxon>
        <taxon>Streptophyta</taxon>
        <taxon>Embryophyta</taxon>
        <taxon>Tracheophyta</taxon>
        <taxon>Spermatophyta</taxon>
        <taxon>Magnoliopsida</taxon>
        <taxon>Liliopsida</taxon>
        <taxon>Poales</taxon>
        <taxon>Poaceae</taxon>
        <taxon>BOP clade</taxon>
        <taxon>Oryzoideae</taxon>
        <taxon>Oryzeae</taxon>
        <taxon>Oryzinae</taxon>
        <taxon>Oryza</taxon>
    </lineage>
</organism>
<feature type="compositionally biased region" description="Pro residues" evidence="1">
    <location>
        <begin position="113"/>
        <end position="129"/>
    </location>
</feature>
<reference evidence="2" key="1">
    <citation type="submission" date="2015-04" db="UniProtKB">
        <authorList>
            <consortium name="EnsemblPlants"/>
        </authorList>
    </citation>
    <scope>IDENTIFICATION</scope>
</reference>
<reference evidence="2" key="2">
    <citation type="submission" date="2018-05" db="EMBL/GenBank/DDBJ databases">
        <title>OgluRS3 (Oryza glumaepatula Reference Sequence Version 3).</title>
        <authorList>
            <person name="Zhang J."/>
            <person name="Kudrna D."/>
            <person name="Lee S."/>
            <person name="Talag J."/>
            <person name="Welchert J."/>
            <person name="Wing R.A."/>
        </authorList>
    </citation>
    <scope>NUCLEOTIDE SEQUENCE [LARGE SCALE GENOMIC DNA]</scope>
</reference>
<dbReference type="EnsemblPlants" id="OGLUM08G07750.1">
    <property type="protein sequence ID" value="OGLUM08G07750.1"/>
    <property type="gene ID" value="OGLUM08G07750"/>
</dbReference>
<dbReference type="AlphaFoldDB" id="A0A0E0ASM5"/>